<dbReference type="RefSeq" id="XP_018603355.1">
    <property type="nucleotide sequence ID" value="XM_018747839.1"/>
</dbReference>
<dbReference type="AlphaFoldDB" id="A0A8C9SHW0"/>
<dbReference type="Proteomes" id="UP000694397">
    <property type="component" value="Chromosome 23"/>
</dbReference>
<feature type="transmembrane region" description="Helical" evidence="7">
    <location>
        <begin position="28"/>
        <end position="47"/>
    </location>
</feature>
<evidence type="ECO:0000256" key="6">
    <source>
        <dbReference type="ARBA" id="ARBA00023136"/>
    </source>
</evidence>
<evidence type="ECO:0000256" key="3">
    <source>
        <dbReference type="ARBA" id="ARBA00022448"/>
    </source>
</evidence>
<evidence type="ECO:0000313" key="9">
    <source>
        <dbReference type="Proteomes" id="UP000694397"/>
    </source>
</evidence>
<dbReference type="GO" id="GO:0012505">
    <property type="term" value="C:endomembrane system"/>
    <property type="evidence" value="ECO:0007669"/>
    <property type="project" value="UniProtKB-SubCell"/>
</dbReference>
<evidence type="ECO:0000313" key="8">
    <source>
        <dbReference type="Ensembl" id="ENSSFOP00015033620.1"/>
    </source>
</evidence>
<feature type="transmembrane region" description="Helical" evidence="7">
    <location>
        <begin position="99"/>
        <end position="118"/>
    </location>
</feature>
<keyword evidence="6 7" id="KW-0472">Membrane</keyword>
<keyword evidence="5 7" id="KW-1133">Transmembrane helix</keyword>
<dbReference type="PANTHER" id="PTHR12479:SF2">
    <property type="entry name" value="LYSOSOMAL-ASSOCIATED TRANSMEMBRANE PROTEIN 5"/>
    <property type="match status" value="1"/>
</dbReference>
<organism evidence="8 9">
    <name type="scientific">Scleropages formosus</name>
    <name type="common">Asian bonytongue</name>
    <name type="synonym">Osteoglossum formosum</name>
    <dbReference type="NCBI Taxonomy" id="113540"/>
    <lineage>
        <taxon>Eukaryota</taxon>
        <taxon>Metazoa</taxon>
        <taxon>Chordata</taxon>
        <taxon>Craniata</taxon>
        <taxon>Vertebrata</taxon>
        <taxon>Euteleostomi</taxon>
        <taxon>Actinopterygii</taxon>
        <taxon>Neopterygii</taxon>
        <taxon>Teleostei</taxon>
        <taxon>Osteoglossocephala</taxon>
        <taxon>Osteoglossomorpha</taxon>
        <taxon>Osteoglossiformes</taxon>
        <taxon>Osteoglossidae</taxon>
        <taxon>Scleropages</taxon>
    </lineage>
</organism>
<gene>
    <name evidence="8" type="primary">laptm5</name>
</gene>
<dbReference type="KEGG" id="sfm:108931819"/>
<accession>A0A8C9SHW0</accession>
<proteinExistence type="inferred from homology"/>
<evidence type="ECO:0000256" key="7">
    <source>
        <dbReference type="SAM" id="Phobius"/>
    </source>
</evidence>
<reference evidence="8 9" key="1">
    <citation type="submission" date="2019-04" db="EMBL/GenBank/DDBJ databases">
        <authorList>
            <consortium name="Wellcome Sanger Institute Data Sharing"/>
        </authorList>
    </citation>
    <scope>NUCLEOTIDE SEQUENCE [LARGE SCALE GENOMIC DNA]</scope>
</reference>
<evidence type="ECO:0000256" key="2">
    <source>
        <dbReference type="ARBA" id="ARBA00010076"/>
    </source>
</evidence>
<comment type="subcellular location">
    <subcellularLocation>
        <location evidence="1">Endomembrane system</location>
        <topology evidence="1">Multi-pass membrane protein</topology>
    </subcellularLocation>
</comment>
<name>A0A8C9SHW0_SCLFO</name>
<keyword evidence="9" id="KW-1185">Reference proteome</keyword>
<feature type="transmembrane region" description="Helical" evidence="7">
    <location>
        <begin position="67"/>
        <end position="92"/>
    </location>
</feature>
<dbReference type="CTD" id="7805"/>
<dbReference type="GO" id="GO:0005765">
    <property type="term" value="C:lysosomal membrane"/>
    <property type="evidence" value="ECO:0007669"/>
    <property type="project" value="TreeGrafter"/>
</dbReference>
<dbReference type="InterPro" id="IPR051115">
    <property type="entry name" value="LAPTM_transporter"/>
</dbReference>
<dbReference type="InterPro" id="IPR004687">
    <property type="entry name" value="LAPTM4/5"/>
</dbReference>
<keyword evidence="4 7" id="KW-0812">Transmembrane</keyword>
<keyword evidence="3" id="KW-0813">Transport</keyword>
<evidence type="ECO:0000256" key="1">
    <source>
        <dbReference type="ARBA" id="ARBA00004127"/>
    </source>
</evidence>
<comment type="similarity">
    <text evidence="2">Belongs to the LAPTM4/LAPTM5 transporter family.</text>
</comment>
<reference evidence="8" key="3">
    <citation type="submission" date="2025-09" db="UniProtKB">
        <authorList>
            <consortium name="Ensembl"/>
        </authorList>
    </citation>
    <scope>IDENTIFICATION</scope>
</reference>
<dbReference type="GeneTree" id="ENSGT00940000175786"/>
<sequence>MALRSSVSLVLPARSLCCHIRTAATAMVTYYLVSTILVLVDMVSAVINGRDLCGFVHSEHLTHSQRIFDITSNLLLVAVMIISSVFALVSLWKRSAHQLVPFIVLLFLDAALTLMSLFSSQWGLPGTPSFEQGHKIMELLSSEKGKELTPAEMAHLTMIFSVFFILYLLMKVYMAQTVLHYYFVMKAQAQAQKSTRDEKSVSVDLPSYDEVLKLPSKARLPAYQEA</sequence>
<evidence type="ECO:0000256" key="4">
    <source>
        <dbReference type="ARBA" id="ARBA00022692"/>
    </source>
</evidence>
<protein>
    <submittedName>
        <fullName evidence="8">Lysosomal protein transmembrane 5</fullName>
    </submittedName>
</protein>
<dbReference type="GeneID" id="108931819"/>
<dbReference type="Ensembl" id="ENSSFOT00015033997.2">
    <property type="protein sequence ID" value="ENSSFOP00015033620.1"/>
    <property type="gene ID" value="ENSSFOG00015021457.2"/>
</dbReference>
<reference evidence="8" key="2">
    <citation type="submission" date="2025-08" db="UniProtKB">
        <authorList>
            <consortium name="Ensembl"/>
        </authorList>
    </citation>
    <scope>IDENTIFICATION</scope>
</reference>
<dbReference type="OrthoDB" id="8733516at2759"/>
<evidence type="ECO:0000256" key="5">
    <source>
        <dbReference type="ARBA" id="ARBA00022989"/>
    </source>
</evidence>
<dbReference type="Pfam" id="PF03821">
    <property type="entry name" value="Mtp"/>
    <property type="match status" value="2"/>
</dbReference>
<dbReference type="PANTHER" id="PTHR12479">
    <property type="entry name" value="LYSOSOMAL-ASSOCIATED TRANSMEMBRANE PROTEIN"/>
    <property type="match status" value="1"/>
</dbReference>